<reference evidence="1" key="1">
    <citation type="journal article" date="2014" name="Int. J. Syst. Evol. Microbiol.">
        <title>Complete genome sequence of Corynebacterium casei LMG S-19264T (=DSM 44701T), isolated from a smear-ripened cheese.</title>
        <authorList>
            <consortium name="US DOE Joint Genome Institute (JGI-PGF)"/>
            <person name="Walter F."/>
            <person name="Albersmeier A."/>
            <person name="Kalinowski J."/>
            <person name="Ruckert C."/>
        </authorList>
    </citation>
    <scope>NUCLEOTIDE SEQUENCE</scope>
    <source>
        <strain evidence="1">CCM 7905</strain>
    </source>
</reference>
<proteinExistence type="predicted"/>
<dbReference type="EMBL" id="BMCU01000001">
    <property type="protein sequence ID" value="GGF91774.1"/>
    <property type="molecule type" value="Genomic_DNA"/>
</dbReference>
<organism evidence="1 2">
    <name type="scientific">Rhodococcoides trifolii</name>
    <dbReference type="NCBI Taxonomy" id="908250"/>
    <lineage>
        <taxon>Bacteria</taxon>
        <taxon>Bacillati</taxon>
        <taxon>Actinomycetota</taxon>
        <taxon>Actinomycetes</taxon>
        <taxon>Mycobacteriales</taxon>
        <taxon>Nocardiaceae</taxon>
        <taxon>Rhodococcoides</taxon>
    </lineage>
</organism>
<name>A0A917CN66_9NOCA</name>
<reference evidence="1" key="2">
    <citation type="submission" date="2020-09" db="EMBL/GenBank/DDBJ databases">
        <authorList>
            <person name="Sun Q."/>
            <person name="Sedlacek I."/>
        </authorList>
    </citation>
    <scope>NUCLEOTIDE SEQUENCE</scope>
    <source>
        <strain evidence="1">CCM 7905</strain>
    </source>
</reference>
<dbReference type="AlphaFoldDB" id="A0A917CN66"/>
<evidence type="ECO:0000313" key="1">
    <source>
        <dbReference type="EMBL" id="GGF91774.1"/>
    </source>
</evidence>
<comment type="caution">
    <text evidence="1">The sequence shown here is derived from an EMBL/GenBank/DDBJ whole genome shotgun (WGS) entry which is preliminary data.</text>
</comment>
<sequence>MVTERWPGRFSRGAERDAAVRRVRDDAVAAFLDMDKRQSIASSGVDAIESLTPDRSLRARWAPVEAQCFDAGADYLSATERSNTETTEQSFNAVVTAVLALGEASHAVDSFYDAHRAQLEHATQAMAAVPRIGQEAKAQADVVLATIDASRPEHTYRSVVAARDRLLGELLLLQNASSAQAIKDIAARIRDETAALRTALAEAPAKASAAQHALASVRTRLQAVETKADGIGPAFSALLREFVAASSTDLARAREVTDEHMREAQADIDEARSAERAGVPEQALDLVTRARAHLGDAEAQINAVVGRLARLRGVRDDPSSADRAVRFALRDAQLLAVDRGLVAEWGSVLDAQLARMERANHTLDMGRPDYWSYLQEIDSISEFIAGVVDRMRGRHDH</sequence>
<dbReference type="RefSeq" id="WP_229745716.1">
    <property type="nucleotide sequence ID" value="NZ_BMCU01000001.1"/>
</dbReference>
<dbReference type="Proteomes" id="UP000654257">
    <property type="component" value="Unassembled WGS sequence"/>
</dbReference>
<keyword evidence="2" id="KW-1185">Reference proteome</keyword>
<evidence type="ECO:0000313" key="2">
    <source>
        <dbReference type="Proteomes" id="UP000654257"/>
    </source>
</evidence>
<accession>A0A917CN66</accession>
<gene>
    <name evidence="1" type="ORF">GCM10007304_02170</name>
</gene>
<protein>
    <submittedName>
        <fullName evidence="1">Uncharacterized protein</fullName>
    </submittedName>
</protein>